<dbReference type="PANTHER" id="PTHR30055:SF151">
    <property type="entry name" value="TRANSCRIPTIONAL REGULATORY PROTEIN"/>
    <property type="match status" value="1"/>
</dbReference>
<sequence>MTTEHSGSGNISRSMELLWHGKEPAGRGPRPGMTLREIVRAAVELTDREGLAALSMRRVAAELGVGTMSLYRYVPGKGELLDLMLDHVLGTREDEDPPSGDRWREGLERAAHHSWDHYLAHPWLLQVNQSRPVLGPNALASTDRLLAMLDGLGLTDRERVALLINLDAFVAGSARTHVLQLQAATESGVTDEEFWAAQLPVVREAVTSGAYPQLAVLDEHGFAVGGREAMELGLRALLDGFALFIDARRDGDAPPRGAGREPTGA</sequence>
<dbReference type="GO" id="GO:0000976">
    <property type="term" value="F:transcription cis-regulatory region binding"/>
    <property type="evidence" value="ECO:0007669"/>
    <property type="project" value="TreeGrafter"/>
</dbReference>
<dbReference type="PROSITE" id="PS50977">
    <property type="entry name" value="HTH_TETR_2"/>
    <property type="match status" value="1"/>
</dbReference>
<dbReference type="PANTHER" id="PTHR30055">
    <property type="entry name" value="HTH-TYPE TRANSCRIPTIONAL REGULATOR RUTR"/>
    <property type="match status" value="1"/>
</dbReference>
<feature type="domain" description="HTH tetR-type" evidence="5">
    <location>
        <begin position="32"/>
        <end position="92"/>
    </location>
</feature>
<keyword evidence="3" id="KW-0804">Transcription</keyword>
<name>A0A7X6D4W2_9ACTN</name>
<dbReference type="InterPro" id="IPR036271">
    <property type="entry name" value="Tet_transcr_reg_TetR-rel_C_sf"/>
</dbReference>
<dbReference type="GO" id="GO:0003700">
    <property type="term" value="F:DNA-binding transcription factor activity"/>
    <property type="evidence" value="ECO:0007669"/>
    <property type="project" value="TreeGrafter"/>
</dbReference>
<dbReference type="InterPro" id="IPR009057">
    <property type="entry name" value="Homeodomain-like_sf"/>
</dbReference>
<evidence type="ECO:0000256" key="2">
    <source>
        <dbReference type="ARBA" id="ARBA00023125"/>
    </source>
</evidence>
<dbReference type="Gene3D" id="1.10.10.60">
    <property type="entry name" value="Homeodomain-like"/>
    <property type="match status" value="1"/>
</dbReference>
<keyword evidence="2 4" id="KW-0238">DNA-binding</keyword>
<evidence type="ECO:0000313" key="6">
    <source>
        <dbReference type="EMBL" id="NJQ08238.1"/>
    </source>
</evidence>
<feature type="DNA-binding region" description="H-T-H motif" evidence="4">
    <location>
        <begin position="55"/>
        <end position="74"/>
    </location>
</feature>
<proteinExistence type="predicted"/>
<reference evidence="6 7" key="1">
    <citation type="submission" date="2020-03" db="EMBL/GenBank/DDBJ databases">
        <title>Draft genome of Streptomyces sp. ventii, isolated from the Axial Seamount in the Pacific Ocean, and resequencing of the two type strains Streptomyces lonarensis strain NCL 716 and Streptomyces bohaiensis strain 11A07.</title>
        <authorList>
            <person name="Loughran R.M."/>
            <person name="Pfannmuller K.M."/>
            <person name="Wasson B.J."/>
            <person name="Deadmond M.C."/>
            <person name="Paddock B.E."/>
            <person name="Koyack M.J."/>
            <person name="Gallegos D.A."/>
            <person name="Mitchell E.A."/>
            <person name="Ushijima B."/>
            <person name="Saw J.H."/>
            <person name="Mcphail K.L."/>
            <person name="Videau P."/>
        </authorList>
    </citation>
    <scope>NUCLEOTIDE SEQUENCE [LARGE SCALE GENOMIC DNA]</scope>
    <source>
        <strain evidence="6 7">NCL716</strain>
    </source>
</reference>
<dbReference type="Proteomes" id="UP000578686">
    <property type="component" value="Unassembled WGS sequence"/>
</dbReference>
<comment type="caution">
    <text evidence="6">The sequence shown here is derived from an EMBL/GenBank/DDBJ whole genome shotgun (WGS) entry which is preliminary data.</text>
</comment>
<keyword evidence="1" id="KW-0805">Transcription regulation</keyword>
<keyword evidence="7" id="KW-1185">Reference proteome</keyword>
<dbReference type="AlphaFoldDB" id="A0A7X6D4W2"/>
<evidence type="ECO:0000256" key="3">
    <source>
        <dbReference type="ARBA" id="ARBA00023163"/>
    </source>
</evidence>
<dbReference type="GO" id="GO:0045892">
    <property type="term" value="P:negative regulation of DNA-templated transcription"/>
    <property type="evidence" value="ECO:0007669"/>
    <property type="project" value="InterPro"/>
</dbReference>
<dbReference type="InterPro" id="IPR050109">
    <property type="entry name" value="HTH-type_TetR-like_transc_reg"/>
</dbReference>
<evidence type="ECO:0000256" key="1">
    <source>
        <dbReference type="ARBA" id="ARBA00023015"/>
    </source>
</evidence>
<dbReference type="Gene3D" id="1.10.357.10">
    <property type="entry name" value="Tetracycline Repressor, domain 2"/>
    <property type="match status" value="1"/>
</dbReference>
<dbReference type="Pfam" id="PF02909">
    <property type="entry name" value="TetR_C_1"/>
    <property type="match status" value="1"/>
</dbReference>
<protein>
    <submittedName>
        <fullName evidence="6">TetR/AcrR family transcriptional regulator</fullName>
    </submittedName>
</protein>
<dbReference type="InterPro" id="IPR001647">
    <property type="entry name" value="HTH_TetR"/>
</dbReference>
<dbReference type="EMBL" id="JAAVJD010000264">
    <property type="protein sequence ID" value="NJQ08238.1"/>
    <property type="molecule type" value="Genomic_DNA"/>
</dbReference>
<dbReference type="RefSeq" id="WP_167973948.1">
    <property type="nucleotide sequence ID" value="NZ_BHZG01000119.1"/>
</dbReference>
<dbReference type="SUPFAM" id="SSF48498">
    <property type="entry name" value="Tetracyclin repressor-like, C-terminal domain"/>
    <property type="match status" value="1"/>
</dbReference>
<accession>A0A7X6D4W2</accession>
<evidence type="ECO:0000256" key="4">
    <source>
        <dbReference type="PROSITE-ProRule" id="PRU00335"/>
    </source>
</evidence>
<gene>
    <name evidence="6" type="ORF">HCN56_22305</name>
</gene>
<evidence type="ECO:0000313" key="7">
    <source>
        <dbReference type="Proteomes" id="UP000578686"/>
    </source>
</evidence>
<dbReference type="InterPro" id="IPR004111">
    <property type="entry name" value="Repressor_TetR_C"/>
</dbReference>
<dbReference type="Pfam" id="PF00440">
    <property type="entry name" value="TetR_N"/>
    <property type="match status" value="1"/>
</dbReference>
<dbReference type="SUPFAM" id="SSF46689">
    <property type="entry name" value="Homeodomain-like"/>
    <property type="match status" value="1"/>
</dbReference>
<evidence type="ECO:0000259" key="5">
    <source>
        <dbReference type="PROSITE" id="PS50977"/>
    </source>
</evidence>
<organism evidence="6 7">
    <name type="scientific">Streptomyces lonarensis</name>
    <dbReference type="NCBI Taxonomy" id="700599"/>
    <lineage>
        <taxon>Bacteria</taxon>
        <taxon>Bacillati</taxon>
        <taxon>Actinomycetota</taxon>
        <taxon>Actinomycetes</taxon>
        <taxon>Kitasatosporales</taxon>
        <taxon>Streptomycetaceae</taxon>
        <taxon>Streptomyces</taxon>
    </lineage>
</organism>